<feature type="non-terminal residue" evidence="2">
    <location>
        <position position="52"/>
    </location>
</feature>
<reference evidence="2 3" key="1">
    <citation type="journal article" date="2023" name="Plants (Basel)">
        <title>Bridging the Gap: Combining Genomics and Transcriptomics Approaches to Understand Stylosanthes scabra, an Orphan Legume from the Brazilian Caatinga.</title>
        <authorList>
            <person name="Ferreira-Neto J.R.C."/>
            <person name="da Silva M.D."/>
            <person name="Binneck E."/>
            <person name="de Melo N.F."/>
            <person name="da Silva R.H."/>
            <person name="de Melo A.L.T.M."/>
            <person name="Pandolfi V."/>
            <person name="Bustamante F.O."/>
            <person name="Brasileiro-Vidal A.C."/>
            <person name="Benko-Iseppon A.M."/>
        </authorList>
    </citation>
    <scope>NUCLEOTIDE SEQUENCE [LARGE SCALE GENOMIC DNA]</scope>
    <source>
        <tissue evidence="2">Leaves</tissue>
    </source>
</reference>
<comment type="caution">
    <text evidence="2">The sequence shown here is derived from an EMBL/GenBank/DDBJ whole genome shotgun (WGS) entry which is preliminary data.</text>
</comment>
<name>A0ABU6X0D5_9FABA</name>
<evidence type="ECO:0000256" key="1">
    <source>
        <dbReference type="SAM" id="MobiDB-lite"/>
    </source>
</evidence>
<keyword evidence="3" id="KW-1185">Reference proteome</keyword>
<dbReference type="EMBL" id="JASCZI010203642">
    <property type="protein sequence ID" value="MED6191417.1"/>
    <property type="molecule type" value="Genomic_DNA"/>
</dbReference>
<dbReference type="Proteomes" id="UP001341840">
    <property type="component" value="Unassembled WGS sequence"/>
</dbReference>
<protein>
    <submittedName>
        <fullName evidence="2">Uncharacterized protein</fullName>
    </submittedName>
</protein>
<sequence>MEMLEQHQARKRSCPMGKCSGPDGHPGIEHRHHQRARPDGHTLAAPPPAPHQ</sequence>
<gene>
    <name evidence="2" type="ORF">PIB30_116375</name>
</gene>
<organism evidence="2 3">
    <name type="scientific">Stylosanthes scabra</name>
    <dbReference type="NCBI Taxonomy" id="79078"/>
    <lineage>
        <taxon>Eukaryota</taxon>
        <taxon>Viridiplantae</taxon>
        <taxon>Streptophyta</taxon>
        <taxon>Embryophyta</taxon>
        <taxon>Tracheophyta</taxon>
        <taxon>Spermatophyta</taxon>
        <taxon>Magnoliopsida</taxon>
        <taxon>eudicotyledons</taxon>
        <taxon>Gunneridae</taxon>
        <taxon>Pentapetalae</taxon>
        <taxon>rosids</taxon>
        <taxon>fabids</taxon>
        <taxon>Fabales</taxon>
        <taxon>Fabaceae</taxon>
        <taxon>Papilionoideae</taxon>
        <taxon>50 kb inversion clade</taxon>
        <taxon>dalbergioids sensu lato</taxon>
        <taxon>Dalbergieae</taxon>
        <taxon>Pterocarpus clade</taxon>
        <taxon>Stylosanthes</taxon>
    </lineage>
</organism>
<evidence type="ECO:0000313" key="3">
    <source>
        <dbReference type="Proteomes" id="UP001341840"/>
    </source>
</evidence>
<proteinExistence type="predicted"/>
<accession>A0ABU6X0D5</accession>
<evidence type="ECO:0000313" key="2">
    <source>
        <dbReference type="EMBL" id="MED6191417.1"/>
    </source>
</evidence>
<feature type="region of interest" description="Disordered" evidence="1">
    <location>
        <begin position="1"/>
        <end position="52"/>
    </location>
</feature>